<keyword evidence="3" id="KW-1185">Reference proteome</keyword>
<dbReference type="Proteomes" id="UP000278886">
    <property type="component" value="Chromosome"/>
</dbReference>
<organism evidence="2 3">
    <name type="scientific">Protaetiibacter intestinalis</name>
    <dbReference type="NCBI Taxonomy" id="2419774"/>
    <lineage>
        <taxon>Bacteria</taxon>
        <taxon>Bacillati</taxon>
        <taxon>Actinomycetota</taxon>
        <taxon>Actinomycetes</taxon>
        <taxon>Micrococcales</taxon>
        <taxon>Microbacteriaceae</taxon>
        <taxon>Protaetiibacter</taxon>
    </lineage>
</organism>
<evidence type="ECO:0000256" key="1">
    <source>
        <dbReference type="SAM" id="Phobius"/>
    </source>
</evidence>
<gene>
    <name evidence="2" type="ORF">D7I47_01920</name>
</gene>
<accession>A0A387B7F8</accession>
<feature type="transmembrane region" description="Helical" evidence="1">
    <location>
        <begin position="95"/>
        <end position="118"/>
    </location>
</feature>
<dbReference type="AlphaFoldDB" id="A0A387B7F8"/>
<keyword evidence="1" id="KW-0812">Transmembrane</keyword>
<feature type="transmembrane region" description="Helical" evidence="1">
    <location>
        <begin position="62"/>
        <end position="83"/>
    </location>
</feature>
<reference evidence="3" key="1">
    <citation type="submission" date="2018-09" db="EMBL/GenBank/DDBJ databases">
        <title>Genome sequencing of strain 2DFWR-13.</title>
        <authorList>
            <person name="Heo J."/>
            <person name="Kim S.-J."/>
            <person name="Kwon S.-W."/>
        </authorList>
    </citation>
    <scope>NUCLEOTIDE SEQUENCE [LARGE SCALE GENOMIC DNA]</scope>
    <source>
        <strain evidence="3">2DFWR-13</strain>
    </source>
</reference>
<dbReference type="OrthoDB" id="5121989at2"/>
<name>A0A387B7F8_9MICO</name>
<dbReference type="RefSeq" id="WP_120761476.1">
    <property type="nucleotide sequence ID" value="NZ_CP032630.1"/>
</dbReference>
<feature type="transmembrane region" description="Helical" evidence="1">
    <location>
        <begin position="21"/>
        <end position="42"/>
    </location>
</feature>
<dbReference type="KEGG" id="lyd:D7I47_01920"/>
<evidence type="ECO:0000313" key="2">
    <source>
        <dbReference type="EMBL" id="AYF97125.1"/>
    </source>
</evidence>
<dbReference type="EMBL" id="CP032630">
    <property type="protein sequence ID" value="AYF97125.1"/>
    <property type="molecule type" value="Genomic_DNA"/>
</dbReference>
<keyword evidence="1" id="KW-1133">Transmembrane helix</keyword>
<proteinExistence type="predicted"/>
<protein>
    <submittedName>
        <fullName evidence="2">Uncharacterized protein</fullName>
    </submittedName>
</protein>
<keyword evidence="1" id="KW-0472">Membrane</keyword>
<sequence>MTVELPEPDETVGTPERAWPLPAIVVAVVFGLLYAWFLYQAIGNLLNVPPAYENAGFGERIPWALLVVGAAFPVLAFAAAAWLGVRRTLTHRVLVFAAGLAATSATALSLYVVSAYLVTVG</sequence>
<evidence type="ECO:0000313" key="3">
    <source>
        <dbReference type="Proteomes" id="UP000278886"/>
    </source>
</evidence>